<proteinExistence type="predicted"/>
<sequence length="108" mass="12389">MDQTAYTSEVQPCAGGFRKIGRPGKEDRAMVNIPRIKTTKNSVWYSIRKNRRACGVSLWSEHKTKSLLGWRQLRRSRNSNREVWESPYLQVGVDVKLRIRATIAGLTA</sequence>
<dbReference type="AlphaFoldDB" id="A0A6J4K9Y5"/>
<organism evidence="1">
    <name type="scientific">uncultured Microcoleus sp</name>
    <dbReference type="NCBI Taxonomy" id="259945"/>
    <lineage>
        <taxon>Bacteria</taxon>
        <taxon>Bacillati</taxon>
        <taxon>Cyanobacteriota</taxon>
        <taxon>Cyanophyceae</taxon>
        <taxon>Oscillatoriophycideae</taxon>
        <taxon>Oscillatoriales</taxon>
        <taxon>Microcoleaceae</taxon>
        <taxon>Microcoleus</taxon>
        <taxon>environmental samples</taxon>
    </lineage>
</organism>
<gene>
    <name evidence="1" type="ORF">AVDCRST_MAG84-35</name>
</gene>
<name>A0A6J4K9Y5_9CYAN</name>
<accession>A0A6J4K9Y5</accession>
<evidence type="ECO:0000313" key="1">
    <source>
        <dbReference type="EMBL" id="CAA9300066.1"/>
    </source>
</evidence>
<dbReference type="EMBL" id="CADCTZ010000005">
    <property type="protein sequence ID" value="CAA9300066.1"/>
    <property type="molecule type" value="Genomic_DNA"/>
</dbReference>
<protein>
    <submittedName>
        <fullName evidence="1">Uncharacterized protein</fullName>
    </submittedName>
</protein>
<reference evidence="1" key="1">
    <citation type="submission" date="2020-02" db="EMBL/GenBank/DDBJ databases">
        <authorList>
            <person name="Meier V. D."/>
        </authorList>
    </citation>
    <scope>NUCLEOTIDE SEQUENCE</scope>
    <source>
        <strain evidence="1">AVDCRST_MAG84</strain>
    </source>
</reference>